<feature type="transmembrane region" description="Helical" evidence="1">
    <location>
        <begin position="86"/>
        <end position="105"/>
    </location>
</feature>
<evidence type="ECO:0000256" key="1">
    <source>
        <dbReference type="SAM" id="Phobius"/>
    </source>
</evidence>
<feature type="transmembrane region" description="Helical" evidence="1">
    <location>
        <begin position="155"/>
        <end position="174"/>
    </location>
</feature>
<dbReference type="NCBIfam" id="TIGR02871">
    <property type="entry name" value="spore_ylbJ"/>
    <property type="match status" value="1"/>
</dbReference>
<gene>
    <name evidence="3" type="ORF">SpAn4DRAFT_3908</name>
</gene>
<evidence type="ECO:0000313" key="3">
    <source>
        <dbReference type="EMBL" id="CQR71403.1"/>
    </source>
</evidence>
<feature type="transmembrane region" description="Helical" evidence="1">
    <location>
        <begin position="302"/>
        <end position="324"/>
    </location>
</feature>
<keyword evidence="1" id="KW-0472">Membrane</keyword>
<organism evidence="3 4">
    <name type="scientific">Sporomusa ovata</name>
    <dbReference type="NCBI Taxonomy" id="2378"/>
    <lineage>
        <taxon>Bacteria</taxon>
        <taxon>Bacillati</taxon>
        <taxon>Bacillota</taxon>
        <taxon>Negativicutes</taxon>
        <taxon>Selenomonadales</taxon>
        <taxon>Sporomusaceae</taxon>
        <taxon>Sporomusa</taxon>
    </lineage>
</organism>
<accession>A0A0U1KWU5</accession>
<dbReference type="EMBL" id="CTRP01000004">
    <property type="protein sequence ID" value="CQR71403.1"/>
    <property type="molecule type" value="Genomic_DNA"/>
</dbReference>
<protein>
    <submittedName>
        <fullName evidence="3">FIGfam003972: membrane protein</fullName>
    </submittedName>
</protein>
<dbReference type="Proteomes" id="UP000049855">
    <property type="component" value="Unassembled WGS sequence"/>
</dbReference>
<dbReference type="InterPro" id="IPR014226">
    <property type="entry name" value="Spore_IM_YlbJ"/>
</dbReference>
<feature type="transmembrane region" description="Helical" evidence="1">
    <location>
        <begin position="387"/>
        <end position="407"/>
    </location>
</feature>
<sequence length="419" mass="45764">MRTWGSGRRYRSRLLVYFMAFCTVFITITMVTYPKETFDSAIMGLNLWWNVVFPALLPFFILSEILMGIGVVHFIGVLLEPLMRPIFNVPGVGAFAMSMGLASGYPMDAVITCRFRKNQLCTAVEAERLLSFTNTADPLFMFGAVAVGMFGMPELGATIALAHYISSFLVGVAFRFHGRSRDSYSPDTPAASGNIIIRAFRALYKARQEDKRSSGQLLGDAVKLSMNTIILIGGFIIVFSVFIRIMTIVGITDILTDIFASALSLINYNTNLAPALVSGFLEIDLGTLAVSQVAAPLVEKVAIASAIIAWSGLCVHGQVASIVIESGIRMTPYIVGRLLHAVLAAILTVLLLGSGQRLTTLMVIPASMTMSQSNSFIFWLTRIEQTTYQIGILLSILIVMSIAVHLLRGIYRYANRKGA</sequence>
<keyword evidence="4" id="KW-1185">Reference proteome</keyword>
<evidence type="ECO:0000259" key="2">
    <source>
        <dbReference type="Pfam" id="PF07670"/>
    </source>
</evidence>
<feature type="domain" description="Nucleoside transporter/FeoB GTPase Gate" evidence="2">
    <location>
        <begin position="51"/>
        <end position="150"/>
    </location>
</feature>
<dbReference type="InterPro" id="IPR011642">
    <property type="entry name" value="Gate_dom"/>
</dbReference>
<keyword evidence="1" id="KW-1133">Transmembrane helix</keyword>
<dbReference type="Pfam" id="PF07670">
    <property type="entry name" value="Gate"/>
    <property type="match status" value="1"/>
</dbReference>
<proteinExistence type="predicted"/>
<feature type="transmembrane region" description="Helical" evidence="1">
    <location>
        <begin position="330"/>
        <end position="353"/>
    </location>
</feature>
<name>A0A0U1KWU5_9FIRM</name>
<evidence type="ECO:0000313" key="4">
    <source>
        <dbReference type="Proteomes" id="UP000049855"/>
    </source>
</evidence>
<dbReference type="RefSeq" id="WP_021167501.1">
    <property type="nucleotide sequence ID" value="NZ_CTRP01000004.1"/>
</dbReference>
<feature type="transmembrane region" description="Helical" evidence="1">
    <location>
        <begin position="12"/>
        <end position="33"/>
    </location>
</feature>
<reference evidence="4" key="1">
    <citation type="submission" date="2015-03" db="EMBL/GenBank/DDBJ databases">
        <authorList>
            <person name="Nijsse Bart"/>
        </authorList>
    </citation>
    <scope>NUCLEOTIDE SEQUENCE [LARGE SCALE GENOMIC DNA]</scope>
</reference>
<dbReference type="AlphaFoldDB" id="A0A0U1KWU5"/>
<feature type="transmembrane region" description="Helical" evidence="1">
    <location>
        <begin position="229"/>
        <end position="252"/>
    </location>
</feature>
<keyword evidence="1" id="KW-0812">Transmembrane</keyword>
<feature type="transmembrane region" description="Helical" evidence="1">
    <location>
        <begin position="53"/>
        <end position="79"/>
    </location>
</feature>